<dbReference type="Proteomes" id="UP000070319">
    <property type="component" value="Unassembled WGS sequence"/>
</dbReference>
<protein>
    <submittedName>
        <fullName evidence="1">Uncharacterized protein</fullName>
    </submittedName>
</protein>
<dbReference type="PATRIC" id="fig|329854.7.peg.4184"/>
<accession>A0A139KXQ5</accession>
<name>A0A139KXQ5_9BACE</name>
<dbReference type="EMBL" id="LTDF01000154">
    <property type="protein sequence ID" value="KXT43990.1"/>
    <property type="molecule type" value="Genomic_DNA"/>
</dbReference>
<reference evidence="1 2" key="1">
    <citation type="submission" date="2016-02" db="EMBL/GenBank/DDBJ databases">
        <authorList>
            <person name="Wen L."/>
            <person name="He K."/>
            <person name="Yang H."/>
        </authorList>
    </citation>
    <scope>NUCLEOTIDE SEQUENCE [LARGE SCALE GENOMIC DNA]</scope>
    <source>
        <strain evidence="1 2">KLE1704</strain>
    </source>
</reference>
<evidence type="ECO:0000313" key="1">
    <source>
        <dbReference type="EMBL" id="KXT43990.1"/>
    </source>
</evidence>
<sequence>MCGDTCHEKQAEGNKNTVKRVSLHDIKKLGFFFVMRQRYASYGKTEVFNYP</sequence>
<gene>
    <name evidence="1" type="ORF">HMPREF2531_04117</name>
</gene>
<dbReference type="AlphaFoldDB" id="A0A139KXQ5"/>
<evidence type="ECO:0000313" key="2">
    <source>
        <dbReference type="Proteomes" id="UP000070319"/>
    </source>
</evidence>
<proteinExistence type="predicted"/>
<organism evidence="1">
    <name type="scientific">Bacteroides intestinalis</name>
    <dbReference type="NCBI Taxonomy" id="329854"/>
    <lineage>
        <taxon>Bacteria</taxon>
        <taxon>Pseudomonadati</taxon>
        <taxon>Bacteroidota</taxon>
        <taxon>Bacteroidia</taxon>
        <taxon>Bacteroidales</taxon>
        <taxon>Bacteroidaceae</taxon>
        <taxon>Bacteroides</taxon>
    </lineage>
</organism>
<comment type="caution">
    <text evidence="1">The sequence shown here is derived from an EMBL/GenBank/DDBJ whole genome shotgun (WGS) entry which is preliminary data.</text>
</comment>